<evidence type="ECO:0000256" key="5">
    <source>
        <dbReference type="ARBA" id="ARBA00022723"/>
    </source>
</evidence>
<dbReference type="HAMAP" id="MF_00011">
    <property type="entry name" value="Adenylosucc_synth"/>
    <property type="match status" value="1"/>
</dbReference>
<proteinExistence type="inferred from homology"/>
<feature type="active site" description="Proton donor" evidence="11">
    <location>
        <position position="41"/>
    </location>
</feature>
<evidence type="ECO:0000256" key="9">
    <source>
        <dbReference type="ARBA" id="ARBA00023134"/>
    </source>
</evidence>
<accession>A0A7C8M7E0</accession>
<dbReference type="EC" id="6.3.4.4" evidence="11 13"/>
<comment type="catalytic activity">
    <reaction evidence="10 11 13">
        <text>IMP + L-aspartate + GTP = N(6)-(1,2-dicarboxyethyl)-AMP + GDP + phosphate + 2 H(+)</text>
        <dbReference type="Rhea" id="RHEA:15753"/>
        <dbReference type="ChEBI" id="CHEBI:15378"/>
        <dbReference type="ChEBI" id="CHEBI:29991"/>
        <dbReference type="ChEBI" id="CHEBI:37565"/>
        <dbReference type="ChEBI" id="CHEBI:43474"/>
        <dbReference type="ChEBI" id="CHEBI:57567"/>
        <dbReference type="ChEBI" id="CHEBI:58053"/>
        <dbReference type="ChEBI" id="CHEBI:58189"/>
        <dbReference type="EC" id="6.3.4.4"/>
    </reaction>
</comment>
<sequence>MSVTVCLGAQWGDEGKGKLVDILANDTQLCCRAQGGNNAGHTIVANGVTYDFHILPSGLINPNCLNVIGSGCVVHIPSFFKELEALEKHGLKTEGRIFISDRAHVVFDVHQLVDGLEEVELGGGFIGTTRKGIGPTYSTKMTRSGLRVCDLFDEELFEQKFRRLVHGYQQRFGDLLKYDPEEEITRYKDLRVKLQDFVVDQIPLLASAKEKKSKILVEGANALMLDIDYGTYPFVTSSNTGLGGVLTGLSLGWRSIKEVVGVVKAYTTRVGSGPFPTEQLNASGEQLQSVGHEVGVTTGRKRRCGWLDLVVLQHSHACNDYTALNLTKLDVLDGFDEVRIGTAYTLDGAPLAGFPANPDVLAKVDVQYATLPGWKTPTTAARSFYDLPLNARKYVEYIEGAVGVRIKWIGVGPAREHMIAR</sequence>
<keyword evidence="9 11" id="KW-0342">GTP-binding</keyword>
<dbReference type="PANTHER" id="PTHR11846">
    <property type="entry name" value="ADENYLOSUCCINATE SYNTHETASE"/>
    <property type="match status" value="1"/>
</dbReference>
<dbReference type="GO" id="GO:0004019">
    <property type="term" value="F:adenylosuccinate synthase activity"/>
    <property type="evidence" value="ECO:0007669"/>
    <property type="project" value="UniProtKB-UniRule"/>
</dbReference>
<dbReference type="InterPro" id="IPR027417">
    <property type="entry name" value="P-loop_NTPase"/>
</dbReference>
<evidence type="ECO:0000256" key="13">
    <source>
        <dbReference type="RuleBase" id="RU000520"/>
    </source>
</evidence>
<evidence type="ECO:0000256" key="1">
    <source>
        <dbReference type="ARBA" id="ARBA00003779"/>
    </source>
</evidence>
<feature type="active site" description="Proton acceptor" evidence="11">
    <location>
        <position position="13"/>
    </location>
</feature>
<feature type="binding site" evidence="11">
    <location>
        <position position="302"/>
    </location>
    <ligand>
        <name>GTP</name>
        <dbReference type="ChEBI" id="CHEBI:37565"/>
    </ligand>
</feature>
<feature type="binding site" evidence="11">
    <location>
        <begin position="410"/>
        <end position="412"/>
    </location>
    <ligand>
        <name>GTP</name>
        <dbReference type="ChEBI" id="CHEBI:37565"/>
    </ligand>
</feature>
<keyword evidence="8 11" id="KW-0460">Magnesium</keyword>
<dbReference type="GO" id="GO:0005737">
    <property type="term" value="C:cytoplasm"/>
    <property type="evidence" value="ECO:0007669"/>
    <property type="project" value="UniProtKB-SubCell"/>
</dbReference>
<feature type="binding site" evidence="11">
    <location>
        <position position="143"/>
    </location>
    <ligand>
        <name>IMP</name>
        <dbReference type="ChEBI" id="CHEBI:58053"/>
        <note>ligand shared between dimeric partners</note>
    </ligand>
</feature>
<evidence type="ECO:0000256" key="8">
    <source>
        <dbReference type="ARBA" id="ARBA00022842"/>
    </source>
</evidence>
<comment type="caution">
    <text evidence="14">The sequence shown here is derived from an EMBL/GenBank/DDBJ whole genome shotgun (WGS) entry which is preliminary data.</text>
</comment>
<evidence type="ECO:0000256" key="2">
    <source>
        <dbReference type="ARBA" id="ARBA00011738"/>
    </source>
</evidence>
<dbReference type="PANTHER" id="PTHR11846:SF0">
    <property type="entry name" value="ADENYLOSUCCINATE SYNTHETASE"/>
    <property type="match status" value="1"/>
</dbReference>
<evidence type="ECO:0000313" key="15">
    <source>
        <dbReference type="Proteomes" id="UP000481861"/>
    </source>
</evidence>
<dbReference type="Gene3D" id="1.10.300.10">
    <property type="entry name" value="Adenylosuccinate Synthetase, subunit A, domain 2"/>
    <property type="match status" value="1"/>
</dbReference>
<feature type="binding site" evidence="11">
    <location>
        <begin position="38"/>
        <end position="41"/>
    </location>
    <ligand>
        <name>IMP</name>
        <dbReference type="ChEBI" id="CHEBI:58053"/>
    </ligand>
</feature>
<dbReference type="InterPro" id="IPR042111">
    <property type="entry name" value="Adenylosuccinate_synth_dom3"/>
</dbReference>
<feature type="binding site" evidence="11">
    <location>
        <begin position="13"/>
        <end position="16"/>
    </location>
    <ligand>
        <name>IMP</name>
        <dbReference type="ChEBI" id="CHEBI:58053"/>
    </ligand>
</feature>
<dbReference type="GO" id="GO:0005525">
    <property type="term" value="F:GTP binding"/>
    <property type="evidence" value="ECO:0007669"/>
    <property type="project" value="UniProtKB-UniRule"/>
</dbReference>
<comment type="subunit">
    <text evidence="2 11">Homodimer.</text>
</comment>
<dbReference type="AlphaFoldDB" id="A0A7C8M7E0"/>
<feature type="binding site" evidence="11">
    <location>
        <position position="13"/>
    </location>
    <ligand>
        <name>Mg(2+)</name>
        <dbReference type="ChEBI" id="CHEBI:18420"/>
    </ligand>
</feature>
<dbReference type="CDD" id="cd03108">
    <property type="entry name" value="AdSS"/>
    <property type="match status" value="1"/>
</dbReference>
<feature type="binding site" evidence="11">
    <location>
        <begin position="12"/>
        <end position="18"/>
    </location>
    <ligand>
        <name>GTP</name>
        <dbReference type="ChEBI" id="CHEBI:37565"/>
    </ligand>
</feature>
<dbReference type="GO" id="GO:0000287">
    <property type="term" value="F:magnesium ion binding"/>
    <property type="evidence" value="ECO:0007669"/>
    <property type="project" value="UniProtKB-UniRule"/>
</dbReference>
<evidence type="ECO:0000256" key="7">
    <source>
        <dbReference type="ARBA" id="ARBA00022755"/>
    </source>
</evidence>
<evidence type="ECO:0000256" key="10">
    <source>
        <dbReference type="ARBA" id="ARBA00050432"/>
    </source>
</evidence>
<keyword evidence="4 11" id="KW-0436">Ligase</keyword>
<dbReference type="EMBL" id="JAADJZ010000012">
    <property type="protein sequence ID" value="KAF2870998.1"/>
    <property type="molecule type" value="Genomic_DNA"/>
</dbReference>
<keyword evidence="3 11" id="KW-0963">Cytoplasm</keyword>
<dbReference type="NCBIfam" id="NF002223">
    <property type="entry name" value="PRK01117.1"/>
    <property type="match status" value="1"/>
</dbReference>
<dbReference type="SUPFAM" id="SSF52540">
    <property type="entry name" value="P-loop containing nucleoside triphosphate hydrolases"/>
    <property type="match status" value="1"/>
</dbReference>
<feature type="binding site" evidence="11">
    <location>
        <position position="300"/>
    </location>
    <ligand>
        <name>IMP</name>
        <dbReference type="ChEBI" id="CHEBI:58053"/>
    </ligand>
</feature>
<comment type="subcellular location">
    <subcellularLocation>
        <location evidence="11">Cytoplasm</location>
    </subcellularLocation>
</comment>
<dbReference type="OrthoDB" id="10265645at2759"/>
<comment type="function">
    <text evidence="13">Plays an important role in the de novo pathway of purine nucleotide biosynthesis.</text>
</comment>
<protein>
    <recommendedName>
        <fullName evidence="11 13">Adenylosuccinate synthetase</fullName>
        <shortName evidence="11">AMPSase</shortName>
        <shortName evidence="11">AdSS</shortName>
        <ecNumber evidence="11 13">6.3.4.4</ecNumber>
    </recommendedName>
    <alternativeName>
        <fullName evidence="11">IMP--aspartate ligase</fullName>
    </alternativeName>
</protein>
<dbReference type="InterPro" id="IPR001114">
    <property type="entry name" value="Adenylosuccinate_synthetase"/>
</dbReference>
<feature type="active site" evidence="12">
    <location>
        <position position="140"/>
    </location>
</feature>
<dbReference type="InterPro" id="IPR018220">
    <property type="entry name" value="Adenylosuccin_syn_GTP-bd"/>
</dbReference>
<dbReference type="Gene3D" id="3.40.440.10">
    <property type="entry name" value="Adenylosuccinate Synthetase, subunit A, domain 1"/>
    <property type="match status" value="1"/>
</dbReference>
<dbReference type="PROSITE" id="PS01266">
    <property type="entry name" value="ADENYLOSUCCIN_SYN_1"/>
    <property type="match status" value="1"/>
</dbReference>
<dbReference type="Proteomes" id="UP000481861">
    <property type="component" value="Unassembled WGS sequence"/>
</dbReference>
<dbReference type="GO" id="GO:0044208">
    <property type="term" value="P:'de novo' AMP biosynthetic process"/>
    <property type="evidence" value="ECO:0007669"/>
    <property type="project" value="UniProtKB-UniRule"/>
</dbReference>
<comment type="function">
    <text evidence="11">Plays an important role in the de novo pathway and in the salvage pathway of purine nucleotide biosynthesis. Catalyzes the first commited step in the biosynthesis of AMP from IMP.</text>
</comment>
<feature type="binding site" evidence="11">
    <location>
        <position position="40"/>
    </location>
    <ligand>
        <name>Mg(2+)</name>
        <dbReference type="ChEBI" id="CHEBI:18420"/>
    </ligand>
</feature>
<feature type="binding site" evidence="11">
    <location>
        <begin position="40"/>
        <end position="42"/>
    </location>
    <ligand>
        <name>GTP</name>
        <dbReference type="ChEBI" id="CHEBI:37565"/>
    </ligand>
</feature>
<reference evidence="14 15" key="1">
    <citation type="submission" date="2020-01" db="EMBL/GenBank/DDBJ databases">
        <authorList>
            <consortium name="DOE Joint Genome Institute"/>
            <person name="Haridas S."/>
            <person name="Albert R."/>
            <person name="Binder M."/>
            <person name="Bloem J."/>
            <person name="Labutti K."/>
            <person name="Salamov A."/>
            <person name="Andreopoulos B."/>
            <person name="Baker S.E."/>
            <person name="Barry K."/>
            <person name="Bills G."/>
            <person name="Bluhm B.H."/>
            <person name="Cannon C."/>
            <person name="Castanera R."/>
            <person name="Culley D.E."/>
            <person name="Daum C."/>
            <person name="Ezra D."/>
            <person name="Gonzalez J.B."/>
            <person name="Henrissat B."/>
            <person name="Kuo A."/>
            <person name="Liang C."/>
            <person name="Lipzen A."/>
            <person name="Lutzoni F."/>
            <person name="Magnuson J."/>
            <person name="Mondo S."/>
            <person name="Nolan M."/>
            <person name="Ohm R."/>
            <person name="Pangilinan J."/>
            <person name="Park H.-J.H."/>
            <person name="Ramirez L."/>
            <person name="Alfaro M."/>
            <person name="Sun H."/>
            <person name="Tritt A."/>
            <person name="Yoshinaga Y."/>
            <person name="Zwiers L.-H.L."/>
            <person name="Turgeon B.G."/>
            <person name="Goodwin S.B."/>
            <person name="Spatafora J.W."/>
            <person name="Crous P.W."/>
            <person name="Grigoriev I.V."/>
        </authorList>
    </citation>
    <scope>NUCLEOTIDE SEQUENCE [LARGE SCALE GENOMIC DNA]</scope>
    <source>
        <strain evidence="14 15">CBS 611.86</strain>
    </source>
</reference>
<keyword evidence="5 11" id="KW-0479">Metal-binding</keyword>
<evidence type="ECO:0000256" key="12">
    <source>
        <dbReference type="PROSITE-ProRule" id="PRU10134"/>
    </source>
</evidence>
<dbReference type="InterPro" id="IPR042110">
    <property type="entry name" value="Adenylosuccinate_synth_dom2"/>
</dbReference>
<organism evidence="14 15">
    <name type="scientific">Massariosphaeria phaeospora</name>
    <dbReference type="NCBI Taxonomy" id="100035"/>
    <lineage>
        <taxon>Eukaryota</taxon>
        <taxon>Fungi</taxon>
        <taxon>Dikarya</taxon>
        <taxon>Ascomycota</taxon>
        <taxon>Pezizomycotina</taxon>
        <taxon>Dothideomycetes</taxon>
        <taxon>Pleosporomycetidae</taxon>
        <taxon>Pleosporales</taxon>
        <taxon>Pleosporales incertae sedis</taxon>
        <taxon>Massariosphaeria</taxon>
    </lineage>
</organism>
<dbReference type="Pfam" id="PF00709">
    <property type="entry name" value="Adenylsucc_synt"/>
    <property type="match status" value="1"/>
</dbReference>
<dbReference type="Gene3D" id="3.90.170.10">
    <property type="entry name" value="Adenylosuccinate Synthetase, subunit A, domain 3"/>
    <property type="match status" value="1"/>
</dbReference>
<keyword evidence="7 11" id="KW-0658">Purine biosynthesis</keyword>
<feature type="binding site" evidence="11">
    <location>
        <begin position="296"/>
        <end position="302"/>
    </location>
    <ligand>
        <name>substrate</name>
    </ligand>
</feature>
<dbReference type="GO" id="GO:0046040">
    <property type="term" value="P:IMP metabolic process"/>
    <property type="evidence" value="ECO:0007669"/>
    <property type="project" value="TreeGrafter"/>
</dbReference>
<dbReference type="InterPro" id="IPR042109">
    <property type="entry name" value="Adenylosuccinate_synth_dom1"/>
</dbReference>
<evidence type="ECO:0000256" key="4">
    <source>
        <dbReference type="ARBA" id="ARBA00022598"/>
    </source>
</evidence>
<dbReference type="InterPro" id="IPR033128">
    <property type="entry name" value="Adenylosuccin_syn_Lys_AS"/>
</dbReference>
<dbReference type="FunFam" id="1.10.300.10:FF:000002">
    <property type="entry name" value="Adenylosuccinate synthetase, chloroplastic"/>
    <property type="match status" value="1"/>
</dbReference>
<evidence type="ECO:0000256" key="3">
    <source>
        <dbReference type="ARBA" id="ARBA00022490"/>
    </source>
</evidence>
<gene>
    <name evidence="14" type="ORF">BDV95DRAFT_494714</name>
</gene>
<comment type="cofactor">
    <cofactor evidence="11">
        <name>Mg(2+)</name>
        <dbReference type="ChEBI" id="CHEBI:18420"/>
    </cofactor>
    <text evidence="11">Binds 1 Mg(2+) ion per subunit.</text>
</comment>
<dbReference type="NCBIfam" id="TIGR00184">
    <property type="entry name" value="purA"/>
    <property type="match status" value="1"/>
</dbReference>
<dbReference type="UniPathway" id="UPA00075">
    <property type="reaction ID" value="UER00335"/>
</dbReference>
<dbReference type="FunFam" id="3.90.170.10:FF:000001">
    <property type="entry name" value="Adenylosuccinate synthetase"/>
    <property type="match status" value="1"/>
</dbReference>
<feature type="binding site" evidence="11">
    <location>
        <position position="221"/>
    </location>
    <ligand>
        <name>IMP</name>
        <dbReference type="ChEBI" id="CHEBI:58053"/>
    </ligand>
</feature>
<comment type="similarity">
    <text evidence="11 13">Belongs to the adenylosuccinate synthetase family.</text>
</comment>
<evidence type="ECO:0000313" key="14">
    <source>
        <dbReference type="EMBL" id="KAF2870998.1"/>
    </source>
</evidence>
<dbReference type="PROSITE" id="PS00513">
    <property type="entry name" value="ADENYLOSUCCIN_SYN_2"/>
    <property type="match status" value="1"/>
</dbReference>
<evidence type="ECO:0000256" key="11">
    <source>
        <dbReference type="HAMAP-Rule" id="MF_03125"/>
    </source>
</evidence>
<comment type="pathway">
    <text evidence="11 13">Purine metabolism; AMP biosynthesis via de novo pathway; AMP from IMP: step 1/2.</text>
</comment>
<comment type="function">
    <text evidence="1">Plays an important role in the de novo pathway and in the salvage pathway of purine nucleotide biosynthesis. Catalyzes the first committed step in the biosynthesis of AMP from IMP.</text>
</comment>
<feature type="binding site" evidence="11">
    <location>
        <position position="129"/>
    </location>
    <ligand>
        <name>IMP</name>
        <dbReference type="ChEBI" id="CHEBI:58053"/>
    </ligand>
</feature>
<evidence type="ECO:0000256" key="6">
    <source>
        <dbReference type="ARBA" id="ARBA00022741"/>
    </source>
</evidence>
<keyword evidence="15" id="KW-1185">Reference proteome</keyword>
<name>A0A7C8M7E0_9PLEO</name>
<keyword evidence="6 11" id="KW-0547">Nucleotide-binding</keyword>
<feature type="binding site" evidence="11">
    <location>
        <position position="236"/>
    </location>
    <ligand>
        <name>IMP</name>
        <dbReference type="ChEBI" id="CHEBI:58053"/>
    </ligand>
</feature>
<dbReference type="SMART" id="SM00788">
    <property type="entry name" value="Adenylsucc_synt"/>
    <property type="match status" value="1"/>
</dbReference>
<feature type="binding site" evidence="11">
    <location>
        <begin position="328"/>
        <end position="330"/>
    </location>
    <ligand>
        <name>GTP</name>
        <dbReference type="ChEBI" id="CHEBI:37565"/>
    </ligand>
</feature>